<sequence>MRTSESFPKRMSDVLVNSASDLFSRTEIKGATVPADLFCGDVFNAETYELFDQAVEGSPLICLVDVSAGDNKTIVVVDRLAYVNTFNLRAKDAASLKEAIKRLTADGSIRIGNNNSMEA</sequence>
<dbReference type="PATRIC" id="fig|1619248.3.peg.1475"/>
<dbReference type="Proteomes" id="UP000033352">
    <property type="component" value="Unassembled WGS sequence"/>
</dbReference>
<protein>
    <submittedName>
        <fullName evidence="1">Uncharacterized protein</fullName>
    </submittedName>
</protein>
<dbReference type="RefSeq" id="WP_045285598.1">
    <property type="nucleotide sequence ID" value="NZ_JZYX01000021.1"/>
</dbReference>
<comment type="caution">
    <text evidence="1">The sequence shown here is derived from an EMBL/GenBank/DDBJ whole genome shotgun (WGS) entry which is preliminary data.</text>
</comment>
<accession>A0A0F1AXL9</accession>
<proteinExistence type="predicted"/>
<evidence type="ECO:0000313" key="1">
    <source>
        <dbReference type="EMBL" id="KJN26881.1"/>
    </source>
</evidence>
<organism evidence="1 2">
    <name type="scientific">Enterobacter sichuanensis</name>
    <dbReference type="NCBI Taxonomy" id="2071710"/>
    <lineage>
        <taxon>Bacteria</taxon>
        <taxon>Pseudomonadati</taxon>
        <taxon>Pseudomonadota</taxon>
        <taxon>Gammaproteobacteria</taxon>
        <taxon>Enterobacterales</taxon>
        <taxon>Enterobacteriaceae</taxon>
        <taxon>Enterobacter</taxon>
        <taxon>Enterobacter cloacae complex</taxon>
    </lineage>
</organism>
<dbReference type="AlphaFoldDB" id="A0A0F1AXL9"/>
<dbReference type="EMBL" id="JZYX01000021">
    <property type="protein sequence ID" value="KJN26881.1"/>
    <property type="molecule type" value="Genomic_DNA"/>
</dbReference>
<evidence type="ECO:0000313" key="2">
    <source>
        <dbReference type="Proteomes" id="UP000033352"/>
    </source>
</evidence>
<dbReference type="OrthoDB" id="6628475at2"/>
<gene>
    <name evidence="1" type="ORF">SS37_11385</name>
</gene>
<name>A0A0F1AXL9_9ENTR</name>
<reference evidence="1 2" key="1">
    <citation type="submission" date="2015-03" db="EMBL/GenBank/DDBJ databases">
        <authorList>
            <person name="McCorrison J."/>
            <person name="Sanka R."/>
            <person name="Adams M."/>
            <person name="Brinkac L."/>
            <person name="Nierman W."/>
            <person name="Sutton G."/>
            <person name="Nelson K."/>
            <person name="Kiedrowski L."/>
            <person name="Guerrero D."/>
            <person name="Bonomo R."/>
        </authorList>
    </citation>
    <scope>NUCLEOTIDE SEQUENCE [LARGE SCALE GENOMIC DNA]</scope>
    <source>
        <strain evidence="1 2">35699</strain>
    </source>
</reference>